<keyword evidence="2" id="KW-1185">Reference proteome</keyword>
<reference evidence="1 2" key="1">
    <citation type="submission" date="2014-04" db="EMBL/GenBank/DDBJ databases">
        <authorList>
            <consortium name="DOE Joint Genome Institute"/>
            <person name="Kuo A."/>
            <person name="Kohler A."/>
            <person name="Jargeat P."/>
            <person name="Nagy L.G."/>
            <person name="Floudas D."/>
            <person name="Copeland A."/>
            <person name="Barry K.W."/>
            <person name="Cichocki N."/>
            <person name="Veneault-Fourrey C."/>
            <person name="LaButti K."/>
            <person name="Lindquist E.A."/>
            <person name="Lipzen A."/>
            <person name="Lundell T."/>
            <person name="Morin E."/>
            <person name="Murat C."/>
            <person name="Sun H."/>
            <person name="Tunlid A."/>
            <person name="Henrissat B."/>
            <person name="Grigoriev I.V."/>
            <person name="Hibbett D.S."/>
            <person name="Martin F."/>
            <person name="Nordberg H.P."/>
            <person name="Cantor M.N."/>
            <person name="Hua S.X."/>
        </authorList>
    </citation>
    <scope>NUCLEOTIDE SEQUENCE [LARGE SCALE GENOMIC DNA]</scope>
    <source>
        <strain evidence="1 2">Ve08.2h10</strain>
    </source>
</reference>
<dbReference type="HOGENOM" id="CLU_2513309_0_0_1"/>
<evidence type="ECO:0000313" key="1">
    <source>
        <dbReference type="EMBL" id="KIK99539.1"/>
    </source>
</evidence>
<sequence length="85" mass="9088">MNVGSDSDACDIGQHCQPTCFASDGTSNRFPAPNGIATCFAIGSEQRGNRSPQVKATSAQTVFKVRVAWQTLRSFTYLWADVASG</sequence>
<organism evidence="1 2">
    <name type="scientific">Paxillus rubicundulus Ve08.2h10</name>
    <dbReference type="NCBI Taxonomy" id="930991"/>
    <lineage>
        <taxon>Eukaryota</taxon>
        <taxon>Fungi</taxon>
        <taxon>Dikarya</taxon>
        <taxon>Basidiomycota</taxon>
        <taxon>Agaricomycotina</taxon>
        <taxon>Agaricomycetes</taxon>
        <taxon>Agaricomycetidae</taxon>
        <taxon>Boletales</taxon>
        <taxon>Paxilineae</taxon>
        <taxon>Paxillaceae</taxon>
        <taxon>Paxillus</taxon>
    </lineage>
</organism>
<dbReference type="AlphaFoldDB" id="A0A0D0E9M0"/>
<dbReference type="EMBL" id="KN824856">
    <property type="protein sequence ID" value="KIK99539.1"/>
    <property type="molecule type" value="Genomic_DNA"/>
</dbReference>
<name>A0A0D0E9M0_9AGAM</name>
<accession>A0A0D0E9M0</accession>
<proteinExistence type="predicted"/>
<dbReference type="InParanoid" id="A0A0D0E9M0"/>
<dbReference type="Proteomes" id="UP000054538">
    <property type="component" value="Unassembled WGS sequence"/>
</dbReference>
<evidence type="ECO:0000313" key="2">
    <source>
        <dbReference type="Proteomes" id="UP000054538"/>
    </source>
</evidence>
<protein>
    <submittedName>
        <fullName evidence="1">Uncharacterized protein</fullName>
    </submittedName>
</protein>
<gene>
    <name evidence="1" type="ORF">PAXRUDRAFT_496938</name>
</gene>
<reference evidence="2" key="2">
    <citation type="submission" date="2015-01" db="EMBL/GenBank/DDBJ databases">
        <title>Evolutionary Origins and Diversification of the Mycorrhizal Mutualists.</title>
        <authorList>
            <consortium name="DOE Joint Genome Institute"/>
            <consortium name="Mycorrhizal Genomics Consortium"/>
            <person name="Kohler A."/>
            <person name="Kuo A."/>
            <person name="Nagy L.G."/>
            <person name="Floudas D."/>
            <person name="Copeland A."/>
            <person name="Barry K.W."/>
            <person name="Cichocki N."/>
            <person name="Veneault-Fourrey C."/>
            <person name="LaButti K."/>
            <person name="Lindquist E.A."/>
            <person name="Lipzen A."/>
            <person name="Lundell T."/>
            <person name="Morin E."/>
            <person name="Murat C."/>
            <person name="Riley R."/>
            <person name="Ohm R."/>
            <person name="Sun H."/>
            <person name="Tunlid A."/>
            <person name="Henrissat B."/>
            <person name="Grigoriev I.V."/>
            <person name="Hibbett D.S."/>
            <person name="Martin F."/>
        </authorList>
    </citation>
    <scope>NUCLEOTIDE SEQUENCE [LARGE SCALE GENOMIC DNA]</scope>
    <source>
        <strain evidence="2">Ve08.2h10</strain>
    </source>
</reference>